<organism evidence="1 2">
    <name type="scientific">Rhinolophus ferrumequinum</name>
    <name type="common">Greater horseshoe bat</name>
    <dbReference type="NCBI Taxonomy" id="59479"/>
    <lineage>
        <taxon>Eukaryota</taxon>
        <taxon>Metazoa</taxon>
        <taxon>Chordata</taxon>
        <taxon>Craniata</taxon>
        <taxon>Vertebrata</taxon>
        <taxon>Euteleostomi</taxon>
        <taxon>Mammalia</taxon>
        <taxon>Eutheria</taxon>
        <taxon>Laurasiatheria</taxon>
        <taxon>Chiroptera</taxon>
        <taxon>Yinpterochiroptera</taxon>
        <taxon>Rhinolophoidea</taxon>
        <taxon>Rhinolophidae</taxon>
        <taxon>Rhinolophinae</taxon>
        <taxon>Rhinolophus</taxon>
    </lineage>
</organism>
<protein>
    <submittedName>
        <fullName evidence="1">Uncharacterized protein</fullName>
    </submittedName>
</protein>
<dbReference type="AlphaFoldDB" id="A0A7J7U105"/>
<gene>
    <name evidence="1" type="ORF">mRhiFer1_008619</name>
</gene>
<reference evidence="1 2" key="1">
    <citation type="journal article" date="2020" name="Nature">
        <title>Six reference-quality genomes reveal evolution of bat adaptations.</title>
        <authorList>
            <person name="Jebb D."/>
            <person name="Huang Z."/>
            <person name="Pippel M."/>
            <person name="Hughes G.M."/>
            <person name="Lavrichenko K."/>
            <person name="Devanna P."/>
            <person name="Winkler S."/>
            <person name="Jermiin L.S."/>
            <person name="Skirmuntt E.C."/>
            <person name="Katzourakis A."/>
            <person name="Burkitt-Gray L."/>
            <person name="Ray D.A."/>
            <person name="Sullivan K.A.M."/>
            <person name="Roscito J.G."/>
            <person name="Kirilenko B.M."/>
            <person name="Davalos L.M."/>
            <person name="Corthals A.P."/>
            <person name="Power M.L."/>
            <person name="Jones G."/>
            <person name="Ransome R.D."/>
            <person name="Dechmann D.K.N."/>
            <person name="Locatelli A.G."/>
            <person name="Puechmaille S.J."/>
            <person name="Fedrigo O."/>
            <person name="Jarvis E.D."/>
            <person name="Hiller M."/>
            <person name="Vernes S.C."/>
            <person name="Myers E.W."/>
            <person name="Teeling E.C."/>
        </authorList>
    </citation>
    <scope>NUCLEOTIDE SEQUENCE [LARGE SCALE GENOMIC DNA]</scope>
    <source>
        <strain evidence="1">MRhiFer1</strain>
        <tissue evidence="1">Lung</tissue>
    </source>
</reference>
<name>A0A7J7U105_RHIFE</name>
<dbReference type="EMBL" id="JACAGC010000017">
    <property type="protein sequence ID" value="KAF6306514.1"/>
    <property type="molecule type" value="Genomic_DNA"/>
</dbReference>
<comment type="caution">
    <text evidence="1">The sequence shown here is derived from an EMBL/GenBank/DDBJ whole genome shotgun (WGS) entry which is preliminary data.</text>
</comment>
<evidence type="ECO:0000313" key="1">
    <source>
        <dbReference type="EMBL" id="KAF6306514.1"/>
    </source>
</evidence>
<sequence>MLKISYSYCPFPLAVIPACSTPTLQINLGERMHVQALQLSSRAFMSSAYMAMVSKQLGAFMFGGIARFSLTSMATKITNHLSPHFLAMCLPHLASSFNCESSYVTNYTCTRHPEDILDARE</sequence>
<accession>A0A7J7U105</accession>
<proteinExistence type="predicted"/>
<evidence type="ECO:0000313" key="2">
    <source>
        <dbReference type="Proteomes" id="UP000585614"/>
    </source>
</evidence>
<dbReference type="Proteomes" id="UP000585614">
    <property type="component" value="Unassembled WGS sequence"/>
</dbReference>